<dbReference type="Proteomes" id="UP000019335">
    <property type="component" value="Chromosome 6"/>
</dbReference>
<proteinExistence type="predicted"/>
<gene>
    <name evidence="2" type="ORF">Naga_100015g58</name>
</gene>
<name>W7TND8_9STRA</name>
<feature type="signal peptide" evidence="1">
    <location>
        <begin position="1"/>
        <end position="22"/>
    </location>
</feature>
<feature type="chain" id="PRO_5004901031" evidence="1">
    <location>
        <begin position="23"/>
        <end position="237"/>
    </location>
</feature>
<sequence>MKRTSIILVAVTLVALPWATSASNVSDANPLAAGQKVCSKRQLKSFLGCAYAEKGSASIWPSLSPCEGQLGKCRGWAYDGLDAQIVTNEDEPFLGVAGLSKNARYFGYYAYGDLDPKKYVPFNCNYVSKLFQKVGRCILGKTTTASQGSLFFERVVVECIRSVLDPAEQSFVFTQTDYTRSAPMEPGLVTYFYISPFLLLANKEATEDCPVVEGYFKKNGSPSVRILKAGAKLTYQE</sequence>
<organism evidence="2 3">
    <name type="scientific">Nannochloropsis gaditana</name>
    <dbReference type="NCBI Taxonomy" id="72520"/>
    <lineage>
        <taxon>Eukaryota</taxon>
        <taxon>Sar</taxon>
        <taxon>Stramenopiles</taxon>
        <taxon>Ochrophyta</taxon>
        <taxon>Eustigmatophyceae</taxon>
        <taxon>Eustigmatales</taxon>
        <taxon>Monodopsidaceae</taxon>
        <taxon>Nannochloropsis</taxon>
    </lineage>
</organism>
<reference evidence="2 3" key="1">
    <citation type="journal article" date="2014" name="Mol. Plant">
        <title>Chromosome Scale Genome Assembly and Transcriptome Profiling of Nannochloropsis gaditana in Nitrogen Depletion.</title>
        <authorList>
            <person name="Corteggiani Carpinelli E."/>
            <person name="Telatin A."/>
            <person name="Vitulo N."/>
            <person name="Forcato C."/>
            <person name="D'Angelo M."/>
            <person name="Schiavon R."/>
            <person name="Vezzi A."/>
            <person name="Giacometti G.M."/>
            <person name="Morosinotto T."/>
            <person name="Valle G."/>
        </authorList>
    </citation>
    <scope>NUCLEOTIDE SEQUENCE [LARGE SCALE GENOMIC DNA]</scope>
    <source>
        <strain evidence="2 3">B-31</strain>
    </source>
</reference>
<evidence type="ECO:0000313" key="2">
    <source>
        <dbReference type="EMBL" id="EWM27552.1"/>
    </source>
</evidence>
<evidence type="ECO:0000256" key="1">
    <source>
        <dbReference type="SAM" id="SignalP"/>
    </source>
</evidence>
<comment type="caution">
    <text evidence="2">The sequence shown here is derived from an EMBL/GenBank/DDBJ whole genome shotgun (WGS) entry which is preliminary data.</text>
</comment>
<accession>W7TND8</accession>
<dbReference type="AlphaFoldDB" id="W7TND8"/>
<protein>
    <submittedName>
        <fullName evidence="2">Uncharacterized protein</fullName>
    </submittedName>
</protein>
<keyword evidence="1" id="KW-0732">Signal</keyword>
<keyword evidence="3" id="KW-1185">Reference proteome</keyword>
<evidence type="ECO:0000313" key="3">
    <source>
        <dbReference type="Proteomes" id="UP000019335"/>
    </source>
</evidence>
<dbReference type="EMBL" id="AZIL01000430">
    <property type="protein sequence ID" value="EWM27552.1"/>
    <property type="molecule type" value="Genomic_DNA"/>
</dbReference>